<dbReference type="GO" id="GO:0042597">
    <property type="term" value="C:periplasmic space"/>
    <property type="evidence" value="ECO:0007669"/>
    <property type="project" value="UniProtKB-SubCell"/>
</dbReference>
<dbReference type="GO" id="GO:0020037">
    <property type="term" value="F:heme binding"/>
    <property type="evidence" value="ECO:0007669"/>
    <property type="project" value="InterPro"/>
</dbReference>
<evidence type="ECO:0000256" key="6">
    <source>
        <dbReference type="ARBA" id="ARBA00022982"/>
    </source>
</evidence>
<evidence type="ECO:0000256" key="5">
    <source>
        <dbReference type="ARBA" id="ARBA00022764"/>
    </source>
</evidence>
<keyword evidence="2" id="KW-0813">Transport</keyword>
<dbReference type="InterPro" id="IPR050597">
    <property type="entry name" value="Cytochrome_c_Oxidase_Subunit"/>
</dbReference>
<dbReference type="PANTHER" id="PTHR33751">
    <property type="entry name" value="CBB3-TYPE CYTOCHROME C OXIDASE SUBUNIT FIXP"/>
    <property type="match status" value="1"/>
</dbReference>
<sequence length="218" mass="23761">MKKFMLLAVPIIVVLLLVLFGPSLLGVYRLQQYVTASAESYKADGGDWPHLTDVCMGCHGVKGHSLHQGYPSLAGQPALYVAAELRDFARGQRKSPQMNPLAMTMTDAQIKLLSDYYSRQSVGANRYFQADPQLRAKGEELVKSGTCTACHGARLMGQAQFPRLAAQGDDYLREQLDAFASGTRTESTGTMQRLAAAMSPEDRKAVAAYLASLKPDTK</sequence>
<evidence type="ECO:0000259" key="10">
    <source>
        <dbReference type="PROSITE" id="PS51007"/>
    </source>
</evidence>
<keyword evidence="6" id="KW-0249">Electron transport</keyword>
<feature type="binding site" description="axial binding residue" evidence="9">
    <location>
        <position position="191"/>
    </location>
    <ligand>
        <name>heme c</name>
        <dbReference type="ChEBI" id="CHEBI:61717"/>
        <label>2</label>
    </ligand>
    <ligandPart>
        <name>Fe</name>
        <dbReference type="ChEBI" id="CHEBI:18248"/>
    </ligandPart>
</feature>
<organism evidence="11 12">
    <name type="scientific">Trinickia dinghuensis</name>
    <dbReference type="NCBI Taxonomy" id="2291023"/>
    <lineage>
        <taxon>Bacteria</taxon>
        <taxon>Pseudomonadati</taxon>
        <taxon>Pseudomonadota</taxon>
        <taxon>Betaproteobacteria</taxon>
        <taxon>Burkholderiales</taxon>
        <taxon>Burkholderiaceae</taxon>
        <taxon>Trinickia</taxon>
    </lineage>
</organism>
<dbReference type="InterPro" id="IPR009056">
    <property type="entry name" value="Cyt_c-like_dom"/>
</dbReference>
<dbReference type="EMBL" id="QRGA01000017">
    <property type="protein sequence ID" value="RDU95891.1"/>
    <property type="molecule type" value="Genomic_DNA"/>
</dbReference>
<dbReference type="GO" id="GO:0005506">
    <property type="term" value="F:iron ion binding"/>
    <property type="evidence" value="ECO:0007669"/>
    <property type="project" value="InterPro"/>
</dbReference>
<feature type="binding site" description="axial binding residue" evidence="9">
    <location>
        <position position="98"/>
    </location>
    <ligand>
        <name>heme c</name>
        <dbReference type="ChEBI" id="CHEBI:61717"/>
        <label>1</label>
    </ligand>
    <ligandPart>
        <name>Fe</name>
        <dbReference type="ChEBI" id="CHEBI:18248"/>
    </ligandPart>
</feature>
<evidence type="ECO:0000256" key="7">
    <source>
        <dbReference type="ARBA" id="ARBA00023004"/>
    </source>
</evidence>
<keyword evidence="3 8" id="KW-0349">Heme</keyword>
<dbReference type="RefSeq" id="WP_115536668.1">
    <property type="nucleotide sequence ID" value="NZ_QRGA01000017.1"/>
</dbReference>
<proteinExistence type="predicted"/>
<feature type="binding site" description="axial binding residue" evidence="9">
    <location>
        <position position="59"/>
    </location>
    <ligand>
        <name>heme c</name>
        <dbReference type="ChEBI" id="CHEBI:61717"/>
        <label>1</label>
    </ligand>
    <ligandPart>
        <name>Fe</name>
        <dbReference type="ChEBI" id="CHEBI:18248"/>
    </ligandPart>
</feature>
<dbReference type="OrthoDB" id="5295860at2"/>
<dbReference type="PROSITE" id="PS51007">
    <property type="entry name" value="CYTC"/>
    <property type="match status" value="2"/>
</dbReference>
<feature type="binding site" description="covalent" evidence="8">
    <location>
        <position position="55"/>
    </location>
    <ligand>
        <name>heme c</name>
        <dbReference type="ChEBI" id="CHEBI:61717"/>
        <label>1</label>
    </ligand>
</feature>
<gene>
    <name evidence="11" type="ORF">DWV00_26985</name>
</gene>
<dbReference type="InterPro" id="IPR024167">
    <property type="entry name" value="Cytochrome_c4-like"/>
</dbReference>
<keyword evidence="7 9" id="KW-0408">Iron</keyword>
<feature type="binding site" description="covalent" evidence="8">
    <location>
        <position position="150"/>
    </location>
    <ligand>
        <name>heme c</name>
        <dbReference type="ChEBI" id="CHEBI:61717"/>
        <label>2</label>
    </ligand>
</feature>
<feature type="binding site" description="axial binding residue" evidence="9">
    <location>
        <position position="151"/>
    </location>
    <ligand>
        <name>heme c</name>
        <dbReference type="ChEBI" id="CHEBI:61717"/>
        <label>2</label>
    </ligand>
    <ligandPart>
        <name>Fe</name>
        <dbReference type="ChEBI" id="CHEBI:18248"/>
    </ligandPart>
</feature>
<keyword evidence="5" id="KW-0574">Periplasm</keyword>
<feature type="domain" description="Cytochrome c" evidence="10">
    <location>
        <begin position="32"/>
        <end position="121"/>
    </location>
</feature>
<comment type="subcellular location">
    <subcellularLocation>
        <location evidence="1">Periplasm</location>
    </subcellularLocation>
</comment>
<dbReference type="GO" id="GO:0009055">
    <property type="term" value="F:electron transfer activity"/>
    <property type="evidence" value="ECO:0007669"/>
    <property type="project" value="InterPro"/>
</dbReference>
<evidence type="ECO:0000313" key="11">
    <source>
        <dbReference type="EMBL" id="RDU95891.1"/>
    </source>
</evidence>
<evidence type="ECO:0000256" key="2">
    <source>
        <dbReference type="ARBA" id="ARBA00022448"/>
    </source>
</evidence>
<evidence type="ECO:0000256" key="1">
    <source>
        <dbReference type="ARBA" id="ARBA00004418"/>
    </source>
</evidence>
<dbReference type="Gene3D" id="1.10.760.10">
    <property type="entry name" value="Cytochrome c-like domain"/>
    <property type="match status" value="2"/>
</dbReference>
<reference evidence="11 12" key="1">
    <citation type="submission" date="2018-08" db="EMBL/GenBank/DDBJ databases">
        <title>Paraburkholderia sp. DHOM06 isolated from forest soil.</title>
        <authorList>
            <person name="Gao Z.-H."/>
            <person name="Qiu L.-H."/>
        </authorList>
    </citation>
    <scope>NUCLEOTIDE SEQUENCE [LARGE SCALE GENOMIC DNA]</scope>
    <source>
        <strain evidence="11 12">DHOM06</strain>
    </source>
</reference>
<evidence type="ECO:0000313" key="12">
    <source>
        <dbReference type="Proteomes" id="UP000256838"/>
    </source>
</evidence>
<name>A0A3D8JU29_9BURK</name>
<feature type="binding site" description="covalent" evidence="8">
    <location>
        <position position="58"/>
    </location>
    <ligand>
        <name>heme c</name>
        <dbReference type="ChEBI" id="CHEBI:61717"/>
        <label>1</label>
    </ligand>
</feature>
<dbReference type="PANTHER" id="PTHR33751:SF9">
    <property type="entry name" value="CYTOCHROME C4"/>
    <property type="match status" value="1"/>
</dbReference>
<accession>A0A3D8JU29</accession>
<protein>
    <submittedName>
        <fullName evidence="11">Cytochrome c4</fullName>
    </submittedName>
</protein>
<comment type="PTM">
    <text evidence="8">Binds 2 heme c groups covalently per subunit.</text>
</comment>
<feature type="binding site" description="covalent" evidence="8">
    <location>
        <position position="147"/>
    </location>
    <ligand>
        <name>heme c</name>
        <dbReference type="ChEBI" id="CHEBI:61717"/>
        <label>2</label>
    </ligand>
</feature>
<dbReference type="Proteomes" id="UP000256838">
    <property type="component" value="Unassembled WGS sequence"/>
</dbReference>
<feature type="domain" description="Cytochrome c" evidence="10">
    <location>
        <begin position="133"/>
        <end position="214"/>
    </location>
</feature>
<evidence type="ECO:0000256" key="4">
    <source>
        <dbReference type="ARBA" id="ARBA00022723"/>
    </source>
</evidence>
<comment type="caution">
    <text evidence="11">The sequence shown here is derived from an EMBL/GenBank/DDBJ whole genome shotgun (WGS) entry which is preliminary data.</text>
</comment>
<evidence type="ECO:0000256" key="8">
    <source>
        <dbReference type="PIRSR" id="PIRSR000005-1"/>
    </source>
</evidence>
<keyword evidence="4 9" id="KW-0479">Metal-binding</keyword>
<evidence type="ECO:0000256" key="3">
    <source>
        <dbReference type="ARBA" id="ARBA00022617"/>
    </source>
</evidence>
<evidence type="ECO:0000256" key="9">
    <source>
        <dbReference type="PIRSR" id="PIRSR000005-2"/>
    </source>
</evidence>
<dbReference type="InterPro" id="IPR036909">
    <property type="entry name" value="Cyt_c-like_dom_sf"/>
</dbReference>
<keyword evidence="12" id="KW-1185">Reference proteome</keyword>
<dbReference type="Pfam" id="PF00034">
    <property type="entry name" value="Cytochrom_C"/>
    <property type="match status" value="2"/>
</dbReference>
<dbReference type="SUPFAM" id="SSF46626">
    <property type="entry name" value="Cytochrome c"/>
    <property type="match status" value="2"/>
</dbReference>
<dbReference type="AlphaFoldDB" id="A0A3D8JU29"/>
<dbReference type="PIRSF" id="PIRSF000005">
    <property type="entry name" value="Cytochrome_c4"/>
    <property type="match status" value="1"/>
</dbReference>